<dbReference type="GeneID" id="34523381"/>
<reference evidence="3" key="2">
    <citation type="submission" date="2014-02" db="EMBL/GenBank/DDBJ databases">
        <title>Complete DNA sequence of /Kuraishia capsulata/ illustrates novel genomic features among budding yeasts (/Saccharomycotina/).</title>
        <authorList>
            <person name="Morales L."/>
            <person name="Noel B."/>
            <person name="Porcel B."/>
            <person name="Marcet-Houben M."/>
            <person name="Hullo M-F."/>
            <person name="Sacerdot C."/>
            <person name="Tekaia F."/>
            <person name="Leh-Louis V."/>
            <person name="Despons L."/>
            <person name="Khanna V."/>
            <person name="Aury J-M."/>
            <person name="Barbe V."/>
            <person name="Couloux A."/>
            <person name="Labadie K."/>
            <person name="Pelletier E."/>
            <person name="Souciet J-L."/>
            <person name="Boekhout T."/>
            <person name="Gabaldon T."/>
            <person name="Wincker P."/>
            <person name="Dujon B."/>
        </authorList>
    </citation>
    <scope>NUCLEOTIDE SEQUENCE</scope>
    <source>
        <strain evidence="3">CBS 1993</strain>
    </source>
</reference>
<organism evidence="3 4">
    <name type="scientific">Kuraishia capsulata CBS 1993</name>
    <dbReference type="NCBI Taxonomy" id="1382522"/>
    <lineage>
        <taxon>Eukaryota</taxon>
        <taxon>Fungi</taxon>
        <taxon>Dikarya</taxon>
        <taxon>Ascomycota</taxon>
        <taxon>Saccharomycotina</taxon>
        <taxon>Pichiomycetes</taxon>
        <taxon>Pichiales</taxon>
        <taxon>Pichiaceae</taxon>
        <taxon>Kuraishia</taxon>
    </lineage>
</organism>
<dbReference type="GO" id="GO:0003684">
    <property type="term" value="F:damaged DNA binding"/>
    <property type="evidence" value="ECO:0007669"/>
    <property type="project" value="EnsemblFungi"/>
</dbReference>
<dbReference type="Gene3D" id="3.80.10.10">
    <property type="entry name" value="Ribonuclease Inhibitor"/>
    <property type="match status" value="2"/>
</dbReference>
<dbReference type="GO" id="GO:0031463">
    <property type="term" value="C:Cul3-RING ubiquitin ligase complex"/>
    <property type="evidence" value="ECO:0007669"/>
    <property type="project" value="EnsemblFungi"/>
</dbReference>
<dbReference type="SUPFAM" id="SSF52047">
    <property type="entry name" value="RNI-like"/>
    <property type="match status" value="1"/>
</dbReference>
<dbReference type="GO" id="GO:0008104">
    <property type="term" value="P:intracellular protein localization"/>
    <property type="evidence" value="ECO:0007669"/>
    <property type="project" value="EnsemblFungi"/>
</dbReference>
<dbReference type="OrthoDB" id="1924287at2759"/>
<dbReference type="Proteomes" id="UP000019384">
    <property type="component" value="Unassembled WGS sequence"/>
</dbReference>
<dbReference type="GO" id="GO:0009411">
    <property type="term" value="P:response to UV"/>
    <property type="evidence" value="ECO:0007669"/>
    <property type="project" value="EnsemblFungi"/>
</dbReference>
<accession>W6MTG8</accession>
<evidence type="ECO:0000313" key="4">
    <source>
        <dbReference type="Proteomes" id="UP000019384"/>
    </source>
</evidence>
<dbReference type="Pfam" id="PF23550">
    <property type="entry name" value="zf_Tbcl_Rhp7"/>
    <property type="match status" value="1"/>
</dbReference>
<dbReference type="HOGENOM" id="CLU_006598_2_1_1"/>
<keyword evidence="4" id="KW-1185">Reference proteome</keyword>
<dbReference type="InterPro" id="IPR056451">
    <property type="entry name" value="Znf_Tbcl_Rhp7"/>
</dbReference>
<dbReference type="AlphaFoldDB" id="W6MTG8"/>
<dbReference type="EMBL" id="HG793131">
    <property type="protein sequence ID" value="CDK30014.1"/>
    <property type="molecule type" value="Genomic_DNA"/>
</dbReference>
<dbReference type="GO" id="GO:0070911">
    <property type="term" value="P:global genome nucleotide-excision repair"/>
    <property type="evidence" value="ECO:0007669"/>
    <property type="project" value="EnsemblFungi"/>
</dbReference>
<dbReference type="RefSeq" id="XP_022461993.1">
    <property type="nucleotide sequence ID" value="XM_022604885.1"/>
</dbReference>
<dbReference type="PANTHER" id="PTHR13318">
    <property type="entry name" value="PARTNER OF PAIRED, ISOFORM B-RELATED"/>
    <property type="match status" value="1"/>
</dbReference>
<protein>
    <recommendedName>
        <fullName evidence="2">DNA repair protein rhp7 treble clef domain-containing protein</fullName>
    </recommendedName>
</protein>
<reference evidence="3" key="1">
    <citation type="submission" date="2013-12" db="EMBL/GenBank/DDBJ databases">
        <authorList>
            <person name="Genoscope - CEA"/>
        </authorList>
    </citation>
    <scope>NUCLEOTIDE SEQUENCE</scope>
    <source>
        <strain evidence="3">CBS 1993</strain>
    </source>
</reference>
<dbReference type="GO" id="GO:0000113">
    <property type="term" value="C:nucleotide-excision repair factor 4 complex"/>
    <property type="evidence" value="ECO:0007669"/>
    <property type="project" value="EnsemblFungi"/>
</dbReference>
<feature type="region of interest" description="Disordered" evidence="1">
    <location>
        <begin position="1"/>
        <end position="21"/>
    </location>
</feature>
<dbReference type="GO" id="GO:0000715">
    <property type="term" value="P:nucleotide-excision repair, DNA damage recognition"/>
    <property type="evidence" value="ECO:0007669"/>
    <property type="project" value="EnsemblFungi"/>
</dbReference>
<dbReference type="GO" id="GO:0008094">
    <property type="term" value="F:ATP-dependent activity, acting on DNA"/>
    <property type="evidence" value="ECO:0007669"/>
    <property type="project" value="EnsemblFungi"/>
</dbReference>
<feature type="region of interest" description="Disordered" evidence="1">
    <location>
        <begin position="36"/>
        <end position="96"/>
    </location>
</feature>
<gene>
    <name evidence="3" type="ORF">KUCA_T00006009001</name>
</gene>
<dbReference type="GO" id="GO:0019005">
    <property type="term" value="C:SCF ubiquitin ligase complex"/>
    <property type="evidence" value="ECO:0007669"/>
    <property type="project" value="TreeGrafter"/>
</dbReference>
<evidence type="ECO:0000256" key="1">
    <source>
        <dbReference type="SAM" id="MobiDB-lite"/>
    </source>
</evidence>
<dbReference type="PANTHER" id="PTHR13318:SF190">
    <property type="entry name" value="PARTNER OF PAIRED, ISOFORM B"/>
    <property type="match status" value="1"/>
</dbReference>
<dbReference type="InterPro" id="IPR032675">
    <property type="entry name" value="LRR_dom_sf"/>
</dbReference>
<dbReference type="GO" id="GO:0004842">
    <property type="term" value="F:ubiquitin-protein transferase activity"/>
    <property type="evidence" value="ECO:0007669"/>
    <property type="project" value="EnsemblFungi"/>
</dbReference>
<proteinExistence type="predicted"/>
<evidence type="ECO:0000259" key="2">
    <source>
        <dbReference type="Pfam" id="PF23550"/>
    </source>
</evidence>
<sequence length="553" mass="62107">MRSRRNETNEESSVRGPNSALTAFLREQGITAEVIERRNRQREEQEELERAAVTQRVATDANSDIEELVDAATSKRRAADVSDDDGDDGNHDRDPDGKSYCLDCDVEFKITVLSKRAERNGRAGYLCADCTLIQQRKARNARRNEVEARKRRKKVAAALLDKQEYKLPSLQDICVKLISQNIEEVDAFGDIGTVNMRKISKILSKNRSLNGHTMTLFLDAGLKELEFWDCSNMDSDSYTKIAAFCPRIERLTLWMCGQLHNDNLRYIATNLPNLTHLTLNGPFLISDSCWQDFFEIVGSRLKGFHILNTHRFSNDSMVSLLENCGSGLEELTISRMDGLDSKPVYDILPHYLTKLKHLEISYPTKEELVDDALIVNLLSVNGETLETLILDGCSGLTDATLVSGIRPFCPSLRKLSLGLLDQITDDGASQLFTDWDINDGLMEVSLRRCTALTDAGVYPMLEHSRSTLIELNLNSVYGITTQMFQDWSRNLKLGLLTSLDIGFVQSVNDKAVSILGRVCPKLTILEVYGCNNCTQEATVRSGLRLIGRQTDNF</sequence>
<dbReference type="SMART" id="SM00367">
    <property type="entry name" value="LRR_CC"/>
    <property type="match status" value="7"/>
</dbReference>
<feature type="domain" description="DNA repair protein rhp7 treble clef" evidence="2">
    <location>
        <begin position="97"/>
        <end position="131"/>
    </location>
</feature>
<name>W6MTG8_9ASCO</name>
<evidence type="ECO:0000313" key="3">
    <source>
        <dbReference type="EMBL" id="CDK30014.1"/>
    </source>
</evidence>
<dbReference type="STRING" id="1382522.W6MTG8"/>
<dbReference type="GO" id="GO:0031146">
    <property type="term" value="P:SCF-dependent proteasomal ubiquitin-dependent protein catabolic process"/>
    <property type="evidence" value="ECO:0007669"/>
    <property type="project" value="TreeGrafter"/>
</dbReference>
<dbReference type="InterPro" id="IPR006553">
    <property type="entry name" value="Leu-rich_rpt_Cys-con_subtyp"/>
</dbReference>